<evidence type="ECO:0000313" key="1">
    <source>
        <dbReference type="EMBL" id="PIP42130.1"/>
    </source>
</evidence>
<protein>
    <submittedName>
        <fullName evidence="1">Uncharacterized protein</fullName>
    </submittedName>
</protein>
<accession>A0A2H0ABD2</accession>
<name>A0A2H0ABD2_9BACT</name>
<dbReference type="EMBL" id="PCSH01000021">
    <property type="protein sequence ID" value="PIP42130.1"/>
    <property type="molecule type" value="Genomic_DNA"/>
</dbReference>
<comment type="caution">
    <text evidence="1">The sequence shown here is derived from an EMBL/GenBank/DDBJ whole genome shotgun (WGS) entry which is preliminary data.</text>
</comment>
<reference evidence="1 2" key="1">
    <citation type="submission" date="2017-09" db="EMBL/GenBank/DDBJ databases">
        <title>Depth-based differentiation of microbial function through sediment-hosted aquifers and enrichment of novel symbionts in the deep terrestrial subsurface.</title>
        <authorList>
            <person name="Probst A.J."/>
            <person name="Ladd B."/>
            <person name="Jarett J.K."/>
            <person name="Geller-Mcgrath D.E."/>
            <person name="Sieber C.M."/>
            <person name="Emerson J.B."/>
            <person name="Anantharaman K."/>
            <person name="Thomas B.C."/>
            <person name="Malmstrom R."/>
            <person name="Stieglmeier M."/>
            <person name="Klingl A."/>
            <person name="Woyke T."/>
            <person name="Ryan C.M."/>
            <person name="Banfield J.F."/>
        </authorList>
    </citation>
    <scope>NUCLEOTIDE SEQUENCE [LARGE SCALE GENOMIC DNA]</scope>
    <source>
        <strain evidence="1">CG23_combo_of_CG06-09_8_20_14_all_40_23</strain>
    </source>
</reference>
<dbReference type="AlphaFoldDB" id="A0A2H0ABD2"/>
<gene>
    <name evidence="1" type="ORF">COX18_01460</name>
</gene>
<organism evidence="1 2">
    <name type="scientific">Candidatus Desantisbacteria bacterium CG23_combo_of_CG06-09_8_20_14_all_40_23</name>
    <dbReference type="NCBI Taxonomy" id="1974550"/>
    <lineage>
        <taxon>Bacteria</taxon>
        <taxon>Candidatus Desantisiibacteriota</taxon>
    </lineage>
</organism>
<dbReference type="Proteomes" id="UP000231067">
    <property type="component" value="Unassembled WGS sequence"/>
</dbReference>
<proteinExistence type="predicted"/>
<sequence length="136" mass="15208">MYDRLEIDIRNAPWDVDVGISSIVPTLSGYYIHPFGRERKFFIKIGGGLGKYSGKVEWKSPYLKTCKGNSIGYHGLVGIGWKERYDSIFEIAILSISANIDEVEYNGAVAKKNDGSNYTLDMSGIEIRCSGKLLNF</sequence>
<evidence type="ECO:0000313" key="2">
    <source>
        <dbReference type="Proteomes" id="UP000231067"/>
    </source>
</evidence>